<dbReference type="InterPro" id="IPR024960">
    <property type="entry name" value="PEMT/MFAP"/>
</dbReference>
<keyword evidence="13 15" id="KW-0594">Phospholipid biosynthesis</keyword>
<keyword evidence="19" id="KW-1185">Reference proteome</keyword>
<feature type="transmembrane region" description="Helical" evidence="17">
    <location>
        <begin position="96"/>
        <end position="123"/>
    </location>
</feature>
<dbReference type="InterPro" id="IPR007318">
    <property type="entry name" value="Phopholipid_MeTrfase"/>
</dbReference>
<dbReference type="OMA" id="PTFWNIA"/>
<dbReference type="VEuPathDB" id="AmoebaDB:ACA1_091530"/>
<evidence type="ECO:0000256" key="10">
    <source>
        <dbReference type="ARBA" id="ARBA00023098"/>
    </source>
</evidence>
<comment type="function">
    <text evidence="15">Catalyzes the three sequential steps of the methylation pathway for the biosynthesis of phosphatidylcholine, a critical and essential component for membrane structure. Uses S-adenosylmethionine (S-adenosyl-L-methionine, SAM or AdoMet) as the methyl group donor for the methylation of phosphatidylethanolamine (1,2-diacyl-sn-glycero-3-phosphoethanolamine, PE) to phosphatidylmonomethylethanolamine (1,2-diacyl-sn-glycero-3-phospho-N-methylethanolamine, PMME), PMME to phosphatidyldimethylethanolamine (1,2-diacyl-sn-glycero-3-phospho-N,N-dimethylethanolamine, PDME), and PDME to phosphatidylcholine (1,2-diacyl-sn-glycero-3-phosphocholine, PC), producing S-adenosyl-L-homocysteine in each step.</text>
</comment>
<evidence type="ECO:0000256" key="15">
    <source>
        <dbReference type="HAMAP-Rule" id="MF_03216"/>
    </source>
</evidence>
<dbReference type="STRING" id="1257118.L8GIT0"/>
<accession>L8GIT0</accession>
<dbReference type="HAMAP" id="MF_03216">
    <property type="entry name" value="PLMT"/>
    <property type="match status" value="1"/>
</dbReference>
<feature type="topological domain" description="Cytoplasmic" evidence="15">
    <location>
        <begin position="183"/>
        <end position="226"/>
    </location>
</feature>
<dbReference type="GeneID" id="14913112"/>
<dbReference type="Pfam" id="PF04191">
    <property type="entry name" value="PEMT"/>
    <property type="match status" value="1"/>
</dbReference>
<dbReference type="GO" id="GO:0004608">
    <property type="term" value="F:phosphatidylethanolamine N-methyltransferase activity"/>
    <property type="evidence" value="ECO:0007669"/>
    <property type="project" value="UniProtKB-UniRule"/>
</dbReference>
<evidence type="ECO:0000256" key="12">
    <source>
        <dbReference type="ARBA" id="ARBA00023136"/>
    </source>
</evidence>
<evidence type="ECO:0000256" key="8">
    <source>
        <dbReference type="ARBA" id="ARBA00022824"/>
    </source>
</evidence>
<feature type="transmembrane region" description="Helical" evidence="17">
    <location>
        <begin position="144"/>
        <end position="160"/>
    </location>
</feature>
<keyword evidence="4 15" id="KW-0489">Methyltransferase</keyword>
<dbReference type="KEGG" id="acan:ACA1_091530"/>
<dbReference type="GO" id="GO:0031966">
    <property type="term" value="C:mitochondrial membrane"/>
    <property type="evidence" value="ECO:0007669"/>
    <property type="project" value="UniProtKB-SubCell"/>
</dbReference>
<dbReference type="GO" id="GO:0000773">
    <property type="term" value="F:phosphatidyl-N-methylethanolamine N-methyltransferase activity"/>
    <property type="evidence" value="ECO:0007669"/>
    <property type="project" value="UniProtKB-UniRule"/>
</dbReference>
<dbReference type="EC" id="2.1.1.71" evidence="15"/>
<feature type="transmembrane region" description="Helical" evidence="17">
    <location>
        <begin position="166"/>
        <end position="193"/>
    </location>
</feature>
<keyword evidence="12 15" id="KW-0472">Membrane</keyword>
<evidence type="ECO:0000256" key="1">
    <source>
        <dbReference type="ARBA" id="ARBA00004969"/>
    </source>
</evidence>
<comment type="pathway">
    <text evidence="2">Lipid metabolism.</text>
</comment>
<feature type="topological domain" description="Cytoplasmic" evidence="15">
    <location>
        <begin position="71"/>
        <end position="97"/>
    </location>
</feature>
<feature type="binding site" evidence="15">
    <location>
        <begin position="102"/>
        <end position="104"/>
    </location>
    <ligand>
        <name>S-adenosyl-L-methionine</name>
        <dbReference type="ChEBI" id="CHEBI:59789"/>
    </ligand>
</feature>
<feature type="transmembrane region" description="Helical" evidence="17">
    <location>
        <begin position="51"/>
        <end position="70"/>
    </location>
</feature>
<dbReference type="OrthoDB" id="8300106at2759"/>
<evidence type="ECO:0000256" key="4">
    <source>
        <dbReference type="ARBA" id="ARBA00022603"/>
    </source>
</evidence>
<evidence type="ECO:0000256" key="9">
    <source>
        <dbReference type="ARBA" id="ARBA00022989"/>
    </source>
</evidence>
<feature type="binding site" evidence="15">
    <location>
        <begin position="184"/>
        <end position="185"/>
    </location>
    <ligand>
        <name>S-adenosyl-L-methionine</name>
        <dbReference type="ChEBI" id="CHEBI:59789"/>
    </ligand>
</feature>
<dbReference type="GO" id="GO:0006656">
    <property type="term" value="P:phosphatidylcholine biosynthetic process"/>
    <property type="evidence" value="ECO:0007669"/>
    <property type="project" value="UniProtKB-UniRule"/>
</dbReference>
<feature type="topological domain" description="Lumenal" evidence="15">
    <location>
        <begin position="119"/>
        <end position="161"/>
    </location>
</feature>
<dbReference type="FunFam" id="1.20.120.1630:FF:000005">
    <property type="entry name" value="Phosphatidylethanolamine N-methyltransferase"/>
    <property type="match status" value="1"/>
</dbReference>
<evidence type="ECO:0000256" key="7">
    <source>
        <dbReference type="ARBA" id="ARBA00022692"/>
    </source>
</evidence>
<evidence type="ECO:0000256" key="17">
    <source>
        <dbReference type="SAM" id="Phobius"/>
    </source>
</evidence>
<evidence type="ECO:0000256" key="3">
    <source>
        <dbReference type="ARBA" id="ARBA00022516"/>
    </source>
</evidence>
<dbReference type="GO" id="GO:0005789">
    <property type="term" value="C:endoplasmic reticulum membrane"/>
    <property type="evidence" value="ECO:0007669"/>
    <property type="project" value="UniProtKB-SubCell"/>
</dbReference>
<keyword evidence="11 15" id="KW-0496">Mitochondrion</keyword>
<keyword evidence="7 15" id="KW-0812">Transmembrane</keyword>
<evidence type="ECO:0000313" key="19">
    <source>
        <dbReference type="Proteomes" id="UP000011083"/>
    </source>
</evidence>
<keyword evidence="14 15" id="KW-1208">Phospholipid metabolism</keyword>
<evidence type="ECO:0000256" key="2">
    <source>
        <dbReference type="ARBA" id="ARBA00005189"/>
    </source>
</evidence>
<dbReference type="AlphaFoldDB" id="L8GIT0"/>
<protein>
    <recommendedName>
        <fullName evidence="15">Phosphatidylethanolamine N-methyltransferase</fullName>
        <shortName evidence="15">PEAMT</shortName>
        <shortName evidence="15">PEMT</shortName>
        <ecNumber evidence="15">2.1.1.17</ecNumber>
        <ecNumber evidence="15">2.1.1.71</ecNumber>
    </recommendedName>
    <alternativeName>
        <fullName evidence="15">Phospholipid methyltransferase</fullName>
        <shortName evidence="15">PLMT</shortName>
    </alternativeName>
</protein>
<dbReference type="Gene3D" id="1.20.120.1630">
    <property type="match status" value="1"/>
</dbReference>
<proteinExistence type="inferred from homology"/>
<keyword evidence="6 15" id="KW-0949">S-adenosyl-L-methionine</keyword>
<reference evidence="18 19" key="1">
    <citation type="journal article" date="2013" name="Genome Biol.">
        <title>Genome of Acanthamoeba castellanii highlights extensive lateral gene transfer and early evolution of tyrosine kinase signaling.</title>
        <authorList>
            <person name="Clarke M."/>
            <person name="Lohan A.J."/>
            <person name="Liu B."/>
            <person name="Lagkouvardos I."/>
            <person name="Roy S."/>
            <person name="Zafar N."/>
            <person name="Bertelli C."/>
            <person name="Schilde C."/>
            <person name="Kianianmomeni A."/>
            <person name="Burglin T.R."/>
            <person name="Frech C."/>
            <person name="Turcotte B."/>
            <person name="Kopec K.O."/>
            <person name="Synnott J.M."/>
            <person name="Choo C."/>
            <person name="Paponov I."/>
            <person name="Finkler A."/>
            <person name="Soon Heng Tan C."/>
            <person name="Hutchins A.P."/>
            <person name="Weinmeier T."/>
            <person name="Rattei T."/>
            <person name="Chu J.S."/>
            <person name="Gimenez G."/>
            <person name="Irimia M."/>
            <person name="Rigden D.J."/>
            <person name="Fitzpatrick D.A."/>
            <person name="Lorenzo-Morales J."/>
            <person name="Bateman A."/>
            <person name="Chiu C.H."/>
            <person name="Tang P."/>
            <person name="Hegemann P."/>
            <person name="Fromm H."/>
            <person name="Raoult D."/>
            <person name="Greub G."/>
            <person name="Miranda-Saavedra D."/>
            <person name="Chen N."/>
            <person name="Nash P."/>
            <person name="Ginger M.L."/>
            <person name="Horn M."/>
            <person name="Schaap P."/>
            <person name="Caler L."/>
            <person name="Loftus B."/>
        </authorList>
    </citation>
    <scope>NUCLEOTIDE SEQUENCE [LARGE SCALE GENOMIC DNA]</scope>
    <source>
        <strain evidence="18 19">Neff</strain>
    </source>
</reference>
<dbReference type="RefSeq" id="XP_004334656.1">
    <property type="nucleotide sequence ID" value="XM_004334608.1"/>
</dbReference>
<name>L8GIT0_ACACF</name>
<keyword evidence="9 15" id="KW-1133">Transmembrane helix</keyword>
<feature type="topological domain" description="Lumenal" evidence="15">
    <location>
        <begin position="1"/>
        <end position="16"/>
    </location>
</feature>
<evidence type="ECO:0000256" key="14">
    <source>
        <dbReference type="ARBA" id="ARBA00023264"/>
    </source>
</evidence>
<keyword evidence="8 15" id="KW-0256">Endoplasmic reticulum</keyword>
<comment type="catalytic activity">
    <reaction evidence="15">
        <text>a 1,2-diacyl-sn-glycero-3-phosphoethanolamine + S-adenosyl-L-methionine = a 1,2-diacyl-sn-glycero-3-phospho-N-methylethanolamine + S-adenosyl-L-homocysteine + H(+)</text>
        <dbReference type="Rhea" id="RHEA:11164"/>
        <dbReference type="ChEBI" id="CHEBI:15378"/>
        <dbReference type="ChEBI" id="CHEBI:57856"/>
        <dbReference type="ChEBI" id="CHEBI:59789"/>
        <dbReference type="ChEBI" id="CHEBI:64573"/>
        <dbReference type="ChEBI" id="CHEBI:64612"/>
        <dbReference type="EC" id="2.1.1.17"/>
    </reaction>
</comment>
<feature type="compositionally biased region" description="Basic residues" evidence="16">
    <location>
        <begin position="211"/>
        <end position="226"/>
    </location>
</feature>
<evidence type="ECO:0000256" key="16">
    <source>
        <dbReference type="SAM" id="MobiDB-lite"/>
    </source>
</evidence>
<evidence type="ECO:0000256" key="13">
    <source>
        <dbReference type="ARBA" id="ARBA00023209"/>
    </source>
</evidence>
<dbReference type="UniPathway" id="UPA00753"/>
<organism evidence="18 19">
    <name type="scientific">Acanthamoeba castellanii (strain ATCC 30010 / Neff)</name>
    <dbReference type="NCBI Taxonomy" id="1257118"/>
    <lineage>
        <taxon>Eukaryota</taxon>
        <taxon>Amoebozoa</taxon>
        <taxon>Discosea</taxon>
        <taxon>Longamoebia</taxon>
        <taxon>Centramoebida</taxon>
        <taxon>Acanthamoebidae</taxon>
        <taxon>Acanthamoeba</taxon>
    </lineage>
</organism>
<dbReference type="EMBL" id="KB008103">
    <property type="protein sequence ID" value="ELR12643.1"/>
    <property type="molecule type" value="Genomic_DNA"/>
</dbReference>
<feature type="intramembrane region" description="Helical" evidence="15">
    <location>
        <begin position="17"/>
        <end position="37"/>
    </location>
</feature>
<feature type="region of interest" description="Disordered" evidence="16">
    <location>
        <begin position="202"/>
        <end position="226"/>
    </location>
</feature>
<dbReference type="GO" id="GO:0032259">
    <property type="term" value="P:methylation"/>
    <property type="evidence" value="ECO:0007669"/>
    <property type="project" value="UniProtKB-KW"/>
</dbReference>
<evidence type="ECO:0000313" key="18">
    <source>
        <dbReference type="EMBL" id="ELR12643.1"/>
    </source>
</evidence>
<feature type="topological domain" description="Lumenal" evidence="15">
    <location>
        <begin position="38"/>
        <end position="49"/>
    </location>
</feature>
<dbReference type="PANTHER" id="PTHR15458:SF5">
    <property type="entry name" value="PHOSPHATIDYLETHANOLAMINE N-METHYLTRANSFERASE"/>
    <property type="match status" value="1"/>
</dbReference>
<comment type="catalytic activity">
    <reaction evidence="15">
        <text>a 1,2-diacyl-sn-glycero-3-phospho-N-methylethanolamine + S-adenosyl-L-methionine = a 1,2-diacyl-sn-glycero-3-phospho-N,N-dimethylethanolamine + S-adenosyl-L-homocysteine + H(+)</text>
        <dbReference type="Rhea" id="RHEA:32735"/>
        <dbReference type="ChEBI" id="CHEBI:15378"/>
        <dbReference type="ChEBI" id="CHEBI:57856"/>
        <dbReference type="ChEBI" id="CHEBI:59789"/>
        <dbReference type="ChEBI" id="CHEBI:64572"/>
        <dbReference type="ChEBI" id="CHEBI:64573"/>
        <dbReference type="EC" id="2.1.1.71"/>
    </reaction>
</comment>
<evidence type="ECO:0000256" key="5">
    <source>
        <dbReference type="ARBA" id="ARBA00022679"/>
    </source>
</evidence>
<evidence type="ECO:0000256" key="11">
    <source>
        <dbReference type="ARBA" id="ARBA00023128"/>
    </source>
</evidence>
<gene>
    <name evidence="18" type="ORF">ACA1_091530</name>
</gene>
<comment type="catalytic activity">
    <reaction evidence="15">
        <text>a 1,2-diacyl-sn-glycero-3-phospho-N,N-dimethylethanolamine + S-adenosyl-L-methionine = a 1,2-diacyl-sn-glycero-3-phosphocholine + S-adenosyl-L-homocysteine + H(+)</text>
        <dbReference type="Rhea" id="RHEA:32739"/>
        <dbReference type="ChEBI" id="CHEBI:15378"/>
        <dbReference type="ChEBI" id="CHEBI:57643"/>
        <dbReference type="ChEBI" id="CHEBI:57856"/>
        <dbReference type="ChEBI" id="CHEBI:59789"/>
        <dbReference type="ChEBI" id="CHEBI:64572"/>
    </reaction>
</comment>
<dbReference type="EC" id="2.1.1.17" evidence="15"/>
<sequence length="226" mass="25424">MSEVSTNFLDYVDYTKPSFLHALVCIVIAPIIWNTIARLEFYTRFLTKITTSPYVGCYLLALWIFSFSLYRDFLFGKALDEQATHPELQSDLIRGVAAVLFVSGTTFVLSSMWALGVTGTYLGDYFGILMDKMVTGFPFNILDNPMYIGSTMCFLAHSLWRASPAGLVLTVVVYAVYRVALLFEEPFTAYIYAQREQKRKSGKAAAAPKAQKAKPKPKNKNKSKKN</sequence>
<keyword evidence="3 15" id="KW-0444">Lipid biosynthesis</keyword>
<comment type="similarity">
    <text evidence="15">Belongs to the class VI-like SAM-binding methyltransferase superfamily. PEMT/PEM2 methyltransferase family.</text>
</comment>
<dbReference type="PANTHER" id="PTHR15458">
    <property type="entry name" value="PHOSPHATIDYLETHANOLAMINE N-METHYLTRANSFERASE"/>
    <property type="match status" value="1"/>
</dbReference>
<evidence type="ECO:0000256" key="6">
    <source>
        <dbReference type="ARBA" id="ARBA00022691"/>
    </source>
</evidence>
<dbReference type="Proteomes" id="UP000011083">
    <property type="component" value="Unassembled WGS sequence"/>
</dbReference>
<comment type="pathway">
    <text evidence="1 15">Phospholipid metabolism; phosphatidylcholine biosynthesis.</text>
</comment>
<comment type="subcellular location">
    <subcellularLocation>
        <location evidence="15">Endoplasmic reticulum membrane</location>
        <topology evidence="15">Multi-pass membrane protein</topology>
    </subcellularLocation>
    <subcellularLocation>
        <location evidence="15">Mitochondrion membrane</location>
        <topology evidence="15">Multi-pass membrane protein</topology>
    </subcellularLocation>
</comment>
<keyword evidence="10 15" id="KW-0443">Lipid metabolism</keyword>
<keyword evidence="5 15" id="KW-0808">Transferase</keyword>
<dbReference type="PROSITE" id="PS51599">
    <property type="entry name" value="SAM_PEMT_PEM2"/>
    <property type="match status" value="1"/>
</dbReference>
<feature type="transmembrane region" description="Helical" evidence="17">
    <location>
        <begin position="20"/>
        <end position="39"/>
    </location>
</feature>
<dbReference type="PIRSF" id="PIRSF005444">
    <property type="entry name" value="PEMT"/>
    <property type="match status" value="1"/>
</dbReference>